<proteinExistence type="predicted"/>
<organism evidence="2 3">
    <name type="scientific">Linum tenue</name>
    <dbReference type="NCBI Taxonomy" id="586396"/>
    <lineage>
        <taxon>Eukaryota</taxon>
        <taxon>Viridiplantae</taxon>
        <taxon>Streptophyta</taxon>
        <taxon>Embryophyta</taxon>
        <taxon>Tracheophyta</taxon>
        <taxon>Spermatophyta</taxon>
        <taxon>Magnoliopsida</taxon>
        <taxon>eudicotyledons</taxon>
        <taxon>Gunneridae</taxon>
        <taxon>Pentapetalae</taxon>
        <taxon>rosids</taxon>
        <taxon>fabids</taxon>
        <taxon>Malpighiales</taxon>
        <taxon>Linaceae</taxon>
        <taxon>Linum</taxon>
    </lineage>
</organism>
<keyword evidence="3" id="KW-1185">Reference proteome</keyword>
<evidence type="ECO:0000256" key="1">
    <source>
        <dbReference type="SAM" id="MobiDB-lite"/>
    </source>
</evidence>
<evidence type="ECO:0008006" key="4">
    <source>
        <dbReference type="Google" id="ProtNLM"/>
    </source>
</evidence>
<dbReference type="PANTHER" id="PTHR37206:SF4">
    <property type="entry name" value="TRANSMEMBRANE PROTEIN"/>
    <property type="match status" value="1"/>
</dbReference>
<dbReference type="EMBL" id="CAMGYJ010000003">
    <property type="protein sequence ID" value="CAI0391006.1"/>
    <property type="molecule type" value="Genomic_DNA"/>
</dbReference>
<accession>A0AAV0I0A5</accession>
<feature type="region of interest" description="Disordered" evidence="1">
    <location>
        <begin position="1"/>
        <end position="62"/>
    </location>
</feature>
<comment type="caution">
    <text evidence="2">The sequence shown here is derived from an EMBL/GenBank/DDBJ whole genome shotgun (WGS) entry which is preliminary data.</text>
</comment>
<name>A0AAV0I0A5_9ROSI</name>
<evidence type="ECO:0000313" key="3">
    <source>
        <dbReference type="Proteomes" id="UP001154282"/>
    </source>
</evidence>
<protein>
    <recommendedName>
        <fullName evidence="4">Transmembrane protein</fullName>
    </recommendedName>
</protein>
<sequence>MAAVESFEDWESVHFPEKNPSSSSSAVAPIESETIADVQQNDTVATSSVSPPSAGVICPPPPINHEIVQINQPSSLTLSLPPPENESGDERGGSEIGGADSGERRRRRDPFEILKSGIYRVARWCAVGRGSSGLWSCVVAAAAVLMYARLVKWRRWVRDETANRFSLLIREKDEKIKQLMLQIARLNEMLVQRRRVLVVRVPHYYSL</sequence>
<feature type="region of interest" description="Disordered" evidence="1">
    <location>
        <begin position="75"/>
        <end position="105"/>
    </location>
</feature>
<dbReference type="AlphaFoldDB" id="A0AAV0I0A5"/>
<feature type="compositionally biased region" description="Acidic residues" evidence="1">
    <location>
        <begin position="1"/>
        <end position="10"/>
    </location>
</feature>
<gene>
    <name evidence="2" type="ORF">LITE_LOCUS6962</name>
</gene>
<evidence type="ECO:0000313" key="2">
    <source>
        <dbReference type="EMBL" id="CAI0391006.1"/>
    </source>
</evidence>
<feature type="compositionally biased region" description="Polar residues" evidence="1">
    <location>
        <begin position="37"/>
        <end position="51"/>
    </location>
</feature>
<dbReference type="Proteomes" id="UP001154282">
    <property type="component" value="Unassembled WGS sequence"/>
</dbReference>
<dbReference type="PANTHER" id="PTHR37206">
    <property type="entry name" value="TRANSMEMBRANE PROTEIN"/>
    <property type="match status" value="1"/>
</dbReference>
<reference evidence="2" key="1">
    <citation type="submission" date="2022-08" db="EMBL/GenBank/DDBJ databases">
        <authorList>
            <person name="Gutierrez-Valencia J."/>
        </authorList>
    </citation>
    <scope>NUCLEOTIDE SEQUENCE</scope>
</reference>